<feature type="transmembrane region" description="Helical" evidence="7">
    <location>
        <begin position="312"/>
        <end position="337"/>
    </location>
</feature>
<reference evidence="9 10" key="1">
    <citation type="submission" date="2016-10" db="EMBL/GenBank/DDBJ databases">
        <authorList>
            <person name="de Groot N.N."/>
        </authorList>
    </citation>
    <scope>NUCLEOTIDE SEQUENCE [LARGE SCALE GENOMIC DNA]</scope>
    <source>
        <strain evidence="9 10">HLD2</strain>
    </source>
</reference>
<evidence type="ECO:0000256" key="6">
    <source>
        <dbReference type="ARBA" id="ARBA00023136"/>
    </source>
</evidence>
<accession>A0A1G5PTH2</accession>
<feature type="transmembrane region" description="Helical" evidence="7">
    <location>
        <begin position="656"/>
        <end position="676"/>
    </location>
</feature>
<comment type="similarity">
    <text evidence="2">Belongs to the ABC-4 integral membrane protein family. LolC/E subfamily.</text>
</comment>
<sequence length="788" mass="86476">MIRAINRKLLRDFWSLRGQALAIAMVIAGGVATWIISYSTIDSLEQTQSAFYQEYRFAEVFAQIKRAPTTLASRIEEIPGVAEVQTRTIGGATLQVPGFGDPVTAQTVSIPDTGQPALNRLYMREGRLPEPYSPNEAAISEPFAEAHGLQPGDALQAIINGKRRELRISGIALSPEFVYQIRPGDLFPDFERYAILWMRNEPLAAAWDMEQAFNSVSLSLEGGTDENRVIDRLDRLLERYGGTGAFGRDDQLSHEYLSQELAGLKAMARIVPIIFLGVAAFLLSVVIGRIVDQQRDQIAVLKAFGYSNLQVGIHYVGLVMLFVTLGSLLGLGLGAWLGRGMSGIYSDFFRFPFLQYVLTPQVALSGVGVAAAAALIGTLRSVNRAVRLPPAEAMRPEQPGDYRPTIIERIGAQRFFDQPSRMIIRHLERRPLKSLLSVLGIAMAGAILMVGLFQEDAIDYMIDLQFGLSQRQDLMVTFTDPTARQSLFELATLPGVLRAEPFRAVGVRLRAGHRTWRTAIQGFENGGDLYRALGADLQPIELPPEGLLLTDYLAEQLGVKAGDSISVEVLEGARPVRSVPVVGLVNELIGLSGYMEINALNRLMKEGHVISGAFLAVDSARLQGVFDDLQQRPRILGIAQRDASIDAFEETMGETILVFAFVNVLLAGSIAFGVVYNSARITLSEHARELASLRVLGFTRGEISYILLGELAMLTLAAIPLGFAIGYGFAWLIAENLTSELYRIPLVLEASTYGFSAMVVLIAALLSGEIMRRRLYRLDLVAVLKTRE</sequence>
<keyword evidence="4 7" id="KW-0812">Transmembrane</keyword>
<feature type="domain" description="ABC3 transporter permease C-terminal" evidence="8">
    <location>
        <begin position="665"/>
        <end position="778"/>
    </location>
</feature>
<keyword evidence="10" id="KW-1185">Reference proteome</keyword>
<dbReference type="EMBL" id="FMWD01000002">
    <property type="protein sequence ID" value="SCZ52707.1"/>
    <property type="molecule type" value="Genomic_DNA"/>
</dbReference>
<evidence type="ECO:0000313" key="10">
    <source>
        <dbReference type="Proteomes" id="UP000199648"/>
    </source>
</evidence>
<dbReference type="InterPro" id="IPR051447">
    <property type="entry name" value="Lipoprotein-release_system"/>
</dbReference>
<dbReference type="Proteomes" id="UP000199648">
    <property type="component" value="Unassembled WGS sequence"/>
</dbReference>
<evidence type="ECO:0000256" key="3">
    <source>
        <dbReference type="ARBA" id="ARBA00022475"/>
    </source>
</evidence>
<evidence type="ECO:0000313" key="9">
    <source>
        <dbReference type="EMBL" id="SCZ52707.1"/>
    </source>
</evidence>
<feature type="transmembrane region" description="Helical" evidence="7">
    <location>
        <begin position="703"/>
        <end position="730"/>
    </location>
</feature>
<keyword evidence="3" id="KW-1003">Cell membrane</keyword>
<dbReference type="InterPro" id="IPR003838">
    <property type="entry name" value="ABC3_permease_C"/>
</dbReference>
<comment type="subcellular location">
    <subcellularLocation>
        <location evidence="1">Cell membrane</location>
        <topology evidence="1">Multi-pass membrane protein</topology>
    </subcellularLocation>
</comment>
<organism evidence="9 10">
    <name type="scientific">Thiohalomonas denitrificans</name>
    <dbReference type="NCBI Taxonomy" id="415747"/>
    <lineage>
        <taxon>Bacteria</taxon>
        <taxon>Pseudomonadati</taxon>
        <taxon>Pseudomonadota</taxon>
        <taxon>Gammaproteobacteria</taxon>
        <taxon>Thiohalomonadales</taxon>
        <taxon>Thiohalomonadaceae</taxon>
        <taxon>Thiohalomonas</taxon>
    </lineage>
</organism>
<feature type="transmembrane region" description="Helical" evidence="7">
    <location>
        <begin position="357"/>
        <end position="379"/>
    </location>
</feature>
<keyword evidence="5 7" id="KW-1133">Transmembrane helix</keyword>
<dbReference type="GO" id="GO:0044874">
    <property type="term" value="P:lipoprotein localization to outer membrane"/>
    <property type="evidence" value="ECO:0007669"/>
    <property type="project" value="TreeGrafter"/>
</dbReference>
<feature type="transmembrane region" description="Helical" evidence="7">
    <location>
        <begin position="435"/>
        <end position="453"/>
    </location>
</feature>
<keyword evidence="6 7" id="KW-0472">Membrane</keyword>
<evidence type="ECO:0000256" key="1">
    <source>
        <dbReference type="ARBA" id="ARBA00004651"/>
    </source>
</evidence>
<feature type="domain" description="ABC3 transporter permease C-terminal" evidence="8">
    <location>
        <begin position="270"/>
        <end position="390"/>
    </location>
</feature>
<dbReference type="PANTHER" id="PTHR30489">
    <property type="entry name" value="LIPOPROTEIN-RELEASING SYSTEM TRANSMEMBRANE PROTEIN LOLE"/>
    <property type="match status" value="1"/>
</dbReference>
<gene>
    <name evidence="9" type="ORF">SAMN03097708_00789</name>
</gene>
<name>A0A1G5PTH2_9GAMM</name>
<dbReference type="STRING" id="415747.SAMN03097708_00789"/>
<evidence type="ECO:0000256" key="7">
    <source>
        <dbReference type="SAM" id="Phobius"/>
    </source>
</evidence>
<feature type="transmembrane region" description="Helical" evidence="7">
    <location>
        <begin position="20"/>
        <end position="41"/>
    </location>
</feature>
<protein>
    <submittedName>
        <fullName evidence="9">Putative ABC transport system permease protein</fullName>
    </submittedName>
</protein>
<dbReference type="RefSeq" id="WP_317623049.1">
    <property type="nucleotide sequence ID" value="NZ_FMWD01000002.1"/>
</dbReference>
<feature type="transmembrane region" description="Helical" evidence="7">
    <location>
        <begin position="270"/>
        <end position="291"/>
    </location>
</feature>
<evidence type="ECO:0000256" key="2">
    <source>
        <dbReference type="ARBA" id="ARBA00005236"/>
    </source>
</evidence>
<evidence type="ECO:0000259" key="8">
    <source>
        <dbReference type="Pfam" id="PF02687"/>
    </source>
</evidence>
<dbReference type="PANTHER" id="PTHR30489:SF0">
    <property type="entry name" value="LIPOPROTEIN-RELEASING SYSTEM TRANSMEMBRANE PROTEIN LOLE"/>
    <property type="match status" value="1"/>
</dbReference>
<dbReference type="GO" id="GO:0098797">
    <property type="term" value="C:plasma membrane protein complex"/>
    <property type="evidence" value="ECO:0007669"/>
    <property type="project" value="TreeGrafter"/>
</dbReference>
<evidence type="ECO:0000256" key="5">
    <source>
        <dbReference type="ARBA" id="ARBA00022989"/>
    </source>
</evidence>
<evidence type="ECO:0000256" key="4">
    <source>
        <dbReference type="ARBA" id="ARBA00022692"/>
    </source>
</evidence>
<feature type="transmembrane region" description="Helical" evidence="7">
    <location>
        <begin position="750"/>
        <end position="768"/>
    </location>
</feature>
<proteinExistence type="inferred from homology"/>
<dbReference type="Pfam" id="PF02687">
    <property type="entry name" value="FtsX"/>
    <property type="match status" value="2"/>
</dbReference>
<dbReference type="AlphaFoldDB" id="A0A1G5PTH2"/>